<gene>
    <name evidence="2" type="ORF">MM415B01736_0006</name>
</gene>
<proteinExistence type="predicted"/>
<keyword evidence="1" id="KW-0472">Membrane</keyword>
<dbReference type="AlphaFoldDB" id="A0A6M3IHN4"/>
<feature type="transmembrane region" description="Helical" evidence="1">
    <location>
        <begin position="22"/>
        <end position="43"/>
    </location>
</feature>
<accession>A0A6M3IHN4</accession>
<reference evidence="2" key="1">
    <citation type="submission" date="2020-03" db="EMBL/GenBank/DDBJ databases">
        <title>The deep terrestrial virosphere.</title>
        <authorList>
            <person name="Holmfeldt K."/>
            <person name="Nilsson E."/>
            <person name="Simone D."/>
            <person name="Lopez-Fernandez M."/>
            <person name="Wu X."/>
            <person name="de Brujin I."/>
            <person name="Lundin D."/>
            <person name="Andersson A."/>
            <person name="Bertilsson S."/>
            <person name="Dopson M."/>
        </authorList>
    </citation>
    <scope>NUCLEOTIDE SEQUENCE</scope>
    <source>
        <strain evidence="2">MM415B01736</strain>
    </source>
</reference>
<evidence type="ECO:0000256" key="1">
    <source>
        <dbReference type="SAM" id="Phobius"/>
    </source>
</evidence>
<organism evidence="2">
    <name type="scientific">viral metagenome</name>
    <dbReference type="NCBI Taxonomy" id="1070528"/>
    <lineage>
        <taxon>unclassified sequences</taxon>
        <taxon>metagenomes</taxon>
        <taxon>organismal metagenomes</taxon>
    </lineage>
</organism>
<dbReference type="EMBL" id="MT141251">
    <property type="protein sequence ID" value="QJA57040.1"/>
    <property type="molecule type" value="Genomic_DNA"/>
</dbReference>
<keyword evidence="1" id="KW-1133">Transmembrane helix</keyword>
<protein>
    <submittedName>
        <fullName evidence="2">Uncharacterized protein</fullName>
    </submittedName>
</protein>
<keyword evidence="1" id="KW-0812">Transmembrane</keyword>
<evidence type="ECO:0000313" key="2">
    <source>
        <dbReference type="EMBL" id="QJA57040.1"/>
    </source>
</evidence>
<name>A0A6M3IHN4_9ZZZZ</name>
<sequence>MGDEDIQYVGAQSEGSAEMTPLYVTLGALILISGLIWVVYRLAKNKGERDERNERLRIAVEKARKDRKVAAKHYVDNPLDRMRKLSNK</sequence>